<dbReference type="InterPro" id="IPR002999">
    <property type="entry name" value="Tudor"/>
</dbReference>
<evidence type="ECO:0000313" key="6">
    <source>
        <dbReference type="Proteomes" id="UP000472274"/>
    </source>
</evidence>
<reference evidence="5" key="2">
    <citation type="submission" date="2025-09" db="UniProtKB">
        <authorList>
            <consortium name="Ensembl"/>
        </authorList>
    </citation>
    <scope>IDENTIFICATION</scope>
</reference>
<dbReference type="Pfam" id="PF00567">
    <property type="entry name" value="TUDOR"/>
    <property type="match status" value="1"/>
</dbReference>
<sequence>MTVGSWVIRSQSARVLCSFCRFRASNSGGWGPPQPHKPNGKPEQLKYSGVVKKKDSEVYVGNVPPEMKEEDILLLLRDFHPQRIKRCHSGLRSYAFVDLGSSEQVQAAIQRFSGHLVNGRRLFLSRTGAGSGRKDPAGTQRIVEMPALERVPRGELGLSQAKAENQTLQPAPPDAVRQICYAVPMEMRGSFLTLMLKDCFKDLNWLVSIAKLHGEAGLLVTDALPQTPYFWAIHLTEESHSNMHKLFCQLAEEESKQPYLTKQAVQRGTRCMAECILGDDGAAWNRCWVLEKVEDLAVVLFVDFGRSATVPLNSLRKLDEDDFWDIKPLAQPFMFQKEMVSARPMVRQILQGKVVGPSRLEPHILTFTLCAEEEEEVGDPWEL</sequence>
<evidence type="ECO:0000259" key="4">
    <source>
        <dbReference type="PROSITE" id="PS50304"/>
    </source>
</evidence>
<evidence type="ECO:0000256" key="1">
    <source>
        <dbReference type="ARBA" id="ARBA00022884"/>
    </source>
</evidence>
<dbReference type="SUPFAM" id="SSF54928">
    <property type="entry name" value="RNA-binding domain, RBD"/>
    <property type="match status" value="1"/>
</dbReference>
<keyword evidence="1 2" id="KW-0694">RNA-binding</keyword>
<dbReference type="InParanoid" id="A0A674JQ99"/>
<dbReference type="SUPFAM" id="SSF63748">
    <property type="entry name" value="Tudor/PWWP/MBT"/>
    <property type="match status" value="1"/>
</dbReference>
<dbReference type="SMART" id="SM00333">
    <property type="entry name" value="TUDOR"/>
    <property type="match status" value="1"/>
</dbReference>
<dbReference type="PROSITE" id="PS50304">
    <property type="entry name" value="TUDOR"/>
    <property type="match status" value="1"/>
</dbReference>
<protein>
    <submittedName>
        <fullName evidence="5">Tudor domain containing 10</fullName>
    </submittedName>
</protein>
<evidence type="ECO:0000259" key="3">
    <source>
        <dbReference type="PROSITE" id="PS50102"/>
    </source>
</evidence>
<dbReference type="Pfam" id="PF00076">
    <property type="entry name" value="RRM_1"/>
    <property type="match status" value="1"/>
</dbReference>
<dbReference type="PANTHER" id="PTHR48025:SF1">
    <property type="entry name" value="RRM DOMAIN-CONTAINING PROTEIN"/>
    <property type="match status" value="1"/>
</dbReference>
<gene>
    <name evidence="5" type="primary">TDRD10</name>
</gene>
<dbReference type="Proteomes" id="UP000472274">
    <property type="component" value="Unplaced"/>
</dbReference>
<dbReference type="InterPro" id="IPR050502">
    <property type="entry name" value="Euk_RNA-bind_prot"/>
</dbReference>
<dbReference type="RefSeq" id="XP_026513856.1">
    <property type="nucleotide sequence ID" value="XM_026658071.2"/>
</dbReference>
<dbReference type="PROSITE" id="PS50102">
    <property type="entry name" value="RRM"/>
    <property type="match status" value="1"/>
</dbReference>
<feature type="domain" description="RRM" evidence="3">
    <location>
        <begin position="56"/>
        <end position="129"/>
    </location>
</feature>
<reference evidence="5" key="1">
    <citation type="submission" date="2025-08" db="UniProtKB">
        <authorList>
            <consortium name="Ensembl"/>
        </authorList>
    </citation>
    <scope>IDENTIFICATION</scope>
</reference>
<name>A0A674JQ99_9SAUR</name>
<dbReference type="GeneTree" id="ENSGT00390000006620"/>
<keyword evidence="6" id="KW-1185">Reference proteome</keyword>
<dbReference type="GO" id="GO:0005634">
    <property type="term" value="C:nucleus"/>
    <property type="evidence" value="ECO:0007669"/>
    <property type="project" value="TreeGrafter"/>
</dbReference>
<dbReference type="GeneID" id="112108870"/>
<dbReference type="InterPro" id="IPR012677">
    <property type="entry name" value="Nucleotide-bd_a/b_plait_sf"/>
</dbReference>
<proteinExistence type="predicted"/>
<dbReference type="Gene3D" id="3.30.70.330">
    <property type="match status" value="1"/>
</dbReference>
<dbReference type="InterPro" id="IPR000504">
    <property type="entry name" value="RRM_dom"/>
</dbReference>
<accession>A0A674JQ99</accession>
<dbReference type="CTD" id="126668"/>
<evidence type="ECO:0000256" key="2">
    <source>
        <dbReference type="PROSITE-ProRule" id="PRU00176"/>
    </source>
</evidence>
<dbReference type="GO" id="GO:0003729">
    <property type="term" value="F:mRNA binding"/>
    <property type="evidence" value="ECO:0007669"/>
    <property type="project" value="TreeGrafter"/>
</dbReference>
<evidence type="ECO:0000313" key="5">
    <source>
        <dbReference type="Ensembl" id="ENSTMTP00000022167.1"/>
    </source>
</evidence>
<dbReference type="SMART" id="SM00360">
    <property type="entry name" value="RRM"/>
    <property type="match status" value="1"/>
</dbReference>
<feature type="domain" description="Tudor" evidence="4">
    <location>
        <begin position="264"/>
        <end position="325"/>
    </location>
</feature>
<dbReference type="CDD" id="cd20432">
    <property type="entry name" value="Tudor_TDRD10"/>
    <property type="match status" value="1"/>
</dbReference>
<dbReference type="Gene3D" id="2.30.30.140">
    <property type="match status" value="1"/>
</dbReference>
<dbReference type="PANTHER" id="PTHR48025">
    <property type="entry name" value="OS02G0815200 PROTEIN"/>
    <property type="match status" value="1"/>
</dbReference>
<dbReference type="Ensembl" id="ENSTMTT00000022956.1">
    <property type="protein sequence ID" value="ENSTMTP00000022167.1"/>
    <property type="gene ID" value="ENSTMTG00000016167.1"/>
</dbReference>
<organism evidence="5 6">
    <name type="scientific">Terrapene triunguis</name>
    <name type="common">Three-toed box turtle</name>
    <dbReference type="NCBI Taxonomy" id="2587831"/>
    <lineage>
        <taxon>Eukaryota</taxon>
        <taxon>Metazoa</taxon>
        <taxon>Chordata</taxon>
        <taxon>Craniata</taxon>
        <taxon>Vertebrata</taxon>
        <taxon>Euteleostomi</taxon>
        <taxon>Archelosauria</taxon>
        <taxon>Testudinata</taxon>
        <taxon>Testudines</taxon>
        <taxon>Cryptodira</taxon>
        <taxon>Durocryptodira</taxon>
        <taxon>Testudinoidea</taxon>
        <taxon>Emydidae</taxon>
        <taxon>Terrapene</taxon>
    </lineage>
</organism>
<dbReference type="AlphaFoldDB" id="A0A674JQ99"/>
<dbReference type="InterPro" id="IPR035979">
    <property type="entry name" value="RBD_domain_sf"/>
</dbReference>